<accession>A0ACB8ZT14</accession>
<reference evidence="1 2" key="2">
    <citation type="journal article" date="2022" name="Mol. Ecol. Resour.">
        <title>The genomes of chicory, endive, great burdock and yacon provide insights into Asteraceae paleo-polyploidization history and plant inulin production.</title>
        <authorList>
            <person name="Fan W."/>
            <person name="Wang S."/>
            <person name="Wang H."/>
            <person name="Wang A."/>
            <person name="Jiang F."/>
            <person name="Liu H."/>
            <person name="Zhao H."/>
            <person name="Xu D."/>
            <person name="Zhang Y."/>
        </authorList>
    </citation>
    <scope>NUCLEOTIDE SEQUENCE [LARGE SCALE GENOMIC DNA]</scope>
    <source>
        <strain evidence="2">cv. Punajuju</strain>
        <tissue evidence="1">Leaves</tissue>
    </source>
</reference>
<name>A0ACB8ZT14_CICIN</name>
<proteinExistence type="predicted"/>
<comment type="caution">
    <text evidence="1">The sequence shown here is derived from an EMBL/GenBank/DDBJ whole genome shotgun (WGS) entry which is preliminary data.</text>
</comment>
<reference evidence="2" key="1">
    <citation type="journal article" date="2022" name="Mol. Ecol. Resour.">
        <title>The genomes of chicory, endive, great burdock and yacon provide insights into Asteraceae palaeo-polyploidization history and plant inulin production.</title>
        <authorList>
            <person name="Fan W."/>
            <person name="Wang S."/>
            <person name="Wang H."/>
            <person name="Wang A."/>
            <person name="Jiang F."/>
            <person name="Liu H."/>
            <person name="Zhao H."/>
            <person name="Xu D."/>
            <person name="Zhang Y."/>
        </authorList>
    </citation>
    <scope>NUCLEOTIDE SEQUENCE [LARGE SCALE GENOMIC DNA]</scope>
    <source>
        <strain evidence="2">cv. Punajuju</strain>
    </source>
</reference>
<evidence type="ECO:0000313" key="2">
    <source>
        <dbReference type="Proteomes" id="UP001055811"/>
    </source>
</evidence>
<sequence>MKTTLSIVLQLVVLFLVEILTPERVSQNHPVNRANRETENFFENRANIETEIFFNGIVAESSITCHRRGFYTHVTFLKVTRDYPKFARSGTVDDSKRDLAAFVAHVTRETGYFCYIEEINKRDYYGRGPIQLTGNNNYGAAWRPYELGELLLANQTDFVVVGAMIPISMKLLCDFHVVALKELLALCFC</sequence>
<gene>
    <name evidence="1" type="ORF">L2E82_45489</name>
</gene>
<keyword evidence="2" id="KW-1185">Reference proteome</keyword>
<dbReference type="Proteomes" id="UP001055811">
    <property type="component" value="Linkage Group LG08"/>
</dbReference>
<dbReference type="EMBL" id="CM042016">
    <property type="protein sequence ID" value="KAI3700849.1"/>
    <property type="molecule type" value="Genomic_DNA"/>
</dbReference>
<protein>
    <submittedName>
        <fullName evidence="1">Uncharacterized protein</fullName>
    </submittedName>
</protein>
<organism evidence="1 2">
    <name type="scientific">Cichorium intybus</name>
    <name type="common">Chicory</name>
    <dbReference type="NCBI Taxonomy" id="13427"/>
    <lineage>
        <taxon>Eukaryota</taxon>
        <taxon>Viridiplantae</taxon>
        <taxon>Streptophyta</taxon>
        <taxon>Embryophyta</taxon>
        <taxon>Tracheophyta</taxon>
        <taxon>Spermatophyta</taxon>
        <taxon>Magnoliopsida</taxon>
        <taxon>eudicotyledons</taxon>
        <taxon>Gunneridae</taxon>
        <taxon>Pentapetalae</taxon>
        <taxon>asterids</taxon>
        <taxon>campanulids</taxon>
        <taxon>Asterales</taxon>
        <taxon>Asteraceae</taxon>
        <taxon>Cichorioideae</taxon>
        <taxon>Cichorieae</taxon>
        <taxon>Cichoriinae</taxon>
        <taxon>Cichorium</taxon>
    </lineage>
</organism>
<evidence type="ECO:0000313" key="1">
    <source>
        <dbReference type="EMBL" id="KAI3700849.1"/>
    </source>
</evidence>